<evidence type="ECO:0000313" key="1">
    <source>
        <dbReference type="EMBL" id="KAF1985156.1"/>
    </source>
</evidence>
<dbReference type="Proteomes" id="UP000800041">
    <property type="component" value="Unassembled WGS sequence"/>
</dbReference>
<gene>
    <name evidence="1" type="ORF">K402DRAFT_110925</name>
</gene>
<keyword evidence="2" id="KW-1185">Reference proteome</keyword>
<protein>
    <submittedName>
        <fullName evidence="1">Uncharacterized protein</fullName>
    </submittedName>
</protein>
<reference evidence="1" key="1">
    <citation type="journal article" date="2020" name="Stud. Mycol.">
        <title>101 Dothideomycetes genomes: a test case for predicting lifestyles and emergence of pathogens.</title>
        <authorList>
            <person name="Haridas S."/>
            <person name="Albert R."/>
            <person name="Binder M."/>
            <person name="Bloem J."/>
            <person name="Labutti K."/>
            <person name="Salamov A."/>
            <person name="Andreopoulos B."/>
            <person name="Baker S."/>
            <person name="Barry K."/>
            <person name="Bills G."/>
            <person name="Bluhm B."/>
            <person name="Cannon C."/>
            <person name="Castanera R."/>
            <person name="Culley D."/>
            <person name="Daum C."/>
            <person name="Ezra D."/>
            <person name="Gonzalez J."/>
            <person name="Henrissat B."/>
            <person name="Kuo A."/>
            <person name="Liang C."/>
            <person name="Lipzen A."/>
            <person name="Lutzoni F."/>
            <person name="Magnuson J."/>
            <person name="Mondo S."/>
            <person name="Nolan M."/>
            <person name="Ohm R."/>
            <person name="Pangilinan J."/>
            <person name="Park H.-J."/>
            <person name="Ramirez L."/>
            <person name="Alfaro M."/>
            <person name="Sun H."/>
            <person name="Tritt A."/>
            <person name="Yoshinaga Y."/>
            <person name="Zwiers L.-H."/>
            <person name="Turgeon B."/>
            <person name="Goodwin S."/>
            <person name="Spatafora J."/>
            <person name="Crous P."/>
            <person name="Grigoriev I."/>
        </authorList>
    </citation>
    <scope>NUCLEOTIDE SEQUENCE</scope>
    <source>
        <strain evidence="1">CBS 113979</strain>
    </source>
</reference>
<name>A0A6G1GW19_9PEZI</name>
<organism evidence="1 2">
    <name type="scientific">Aulographum hederae CBS 113979</name>
    <dbReference type="NCBI Taxonomy" id="1176131"/>
    <lineage>
        <taxon>Eukaryota</taxon>
        <taxon>Fungi</taxon>
        <taxon>Dikarya</taxon>
        <taxon>Ascomycota</taxon>
        <taxon>Pezizomycotina</taxon>
        <taxon>Dothideomycetes</taxon>
        <taxon>Pleosporomycetidae</taxon>
        <taxon>Aulographales</taxon>
        <taxon>Aulographaceae</taxon>
    </lineage>
</organism>
<dbReference type="EMBL" id="ML977163">
    <property type="protein sequence ID" value="KAF1985156.1"/>
    <property type="molecule type" value="Genomic_DNA"/>
</dbReference>
<dbReference type="AlphaFoldDB" id="A0A6G1GW19"/>
<accession>A0A6G1GW19</accession>
<evidence type="ECO:0000313" key="2">
    <source>
        <dbReference type="Proteomes" id="UP000800041"/>
    </source>
</evidence>
<proteinExistence type="predicted"/>
<sequence>MAESKGFNYPQRSRCHPFRLVHTINRSVVEHPSSRSDPIYVHLSQSVLSGEVLYSVLQSGLSYTSPTSRNTASLAQEGFYSRSMAPSHWNACENLFMSIKNHFVGSWNAGLSGSEGKQLTNPNFPAANPTFVSVLEDARPTSNGKPREMCNIFSSSQHPGIIPHALKRFSANLEAMC</sequence>